<evidence type="ECO:0000256" key="1">
    <source>
        <dbReference type="PROSITE-ProRule" id="PRU00259"/>
    </source>
</evidence>
<dbReference type="EMBL" id="LR899013">
    <property type="protein sequence ID" value="CAD7089974.1"/>
    <property type="molecule type" value="Genomic_DNA"/>
</dbReference>
<dbReference type="SMART" id="SM00185">
    <property type="entry name" value="ARM"/>
    <property type="match status" value="3"/>
</dbReference>
<dbReference type="Proteomes" id="UP000594454">
    <property type="component" value="Chromosome 5"/>
</dbReference>
<dbReference type="InterPro" id="IPR016024">
    <property type="entry name" value="ARM-type_fold"/>
</dbReference>
<feature type="region of interest" description="Disordered" evidence="2">
    <location>
        <begin position="535"/>
        <end position="557"/>
    </location>
</feature>
<feature type="repeat" description="ARM" evidence="1">
    <location>
        <begin position="47"/>
        <end position="79"/>
    </location>
</feature>
<dbReference type="PANTHER" id="PTHR23312:SF8">
    <property type="entry name" value="ARMADILLO REPEAT-CONTAINING PROTEIN 5"/>
    <property type="match status" value="1"/>
</dbReference>
<feature type="region of interest" description="Disordered" evidence="2">
    <location>
        <begin position="439"/>
        <end position="458"/>
    </location>
</feature>
<evidence type="ECO:0000313" key="4">
    <source>
        <dbReference type="EMBL" id="CAD7089974.1"/>
    </source>
</evidence>
<organism evidence="4 5">
    <name type="scientific">Hermetia illucens</name>
    <name type="common">Black soldier fly</name>
    <dbReference type="NCBI Taxonomy" id="343691"/>
    <lineage>
        <taxon>Eukaryota</taxon>
        <taxon>Metazoa</taxon>
        <taxon>Ecdysozoa</taxon>
        <taxon>Arthropoda</taxon>
        <taxon>Hexapoda</taxon>
        <taxon>Insecta</taxon>
        <taxon>Pterygota</taxon>
        <taxon>Neoptera</taxon>
        <taxon>Endopterygota</taxon>
        <taxon>Diptera</taxon>
        <taxon>Brachycera</taxon>
        <taxon>Stratiomyomorpha</taxon>
        <taxon>Stratiomyidae</taxon>
        <taxon>Hermetiinae</taxon>
        <taxon>Hermetia</taxon>
    </lineage>
</organism>
<dbReference type="GO" id="GO:0009653">
    <property type="term" value="P:anatomical structure morphogenesis"/>
    <property type="evidence" value="ECO:0007669"/>
    <property type="project" value="TreeGrafter"/>
</dbReference>
<dbReference type="InterPro" id="IPR011333">
    <property type="entry name" value="SKP1/BTB/POZ_sf"/>
</dbReference>
<dbReference type="SUPFAM" id="SSF48371">
    <property type="entry name" value="ARM repeat"/>
    <property type="match status" value="2"/>
</dbReference>
<feature type="region of interest" description="Disordered" evidence="2">
    <location>
        <begin position="487"/>
        <end position="519"/>
    </location>
</feature>
<dbReference type="GO" id="GO:0005829">
    <property type="term" value="C:cytosol"/>
    <property type="evidence" value="ECO:0007669"/>
    <property type="project" value="TreeGrafter"/>
</dbReference>
<evidence type="ECO:0000256" key="2">
    <source>
        <dbReference type="SAM" id="MobiDB-lite"/>
    </source>
</evidence>
<dbReference type="OrthoDB" id="6086604at2759"/>
<dbReference type="OMA" id="RNCDYAL"/>
<reference evidence="4 5" key="1">
    <citation type="submission" date="2020-11" db="EMBL/GenBank/DDBJ databases">
        <authorList>
            <person name="Wallbank WR R."/>
            <person name="Pardo Diaz C."/>
            <person name="Kozak K."/>
            <person name="Martin S."/>
            <person name="Jiggins C."/>
            <person name="Moest M."/>
            <person name="Warren A I."/>
            <person name="Generalovic N T."/>
            <person name="Byers J.R.P. K."/>
            <person name="Montejo-Kovacevich G."/>
            <person name="Yen C E."/>
        </authorList>
    </citation>
    <scope>NUCLEOTIDE SEQUENCE [LARGE SCALE GENOMIC DNA]</scope>
</reference>
<sequence>MDESIVRNIIEVLKTASDKTVIYKALVKLRTDLVKDREGIVVFRECGGIPPVVRLLNRPHEKILEVALSILGNCCTDNECCEEAIKNKIISPLITILKSIPNPIVQCRACRLLGNLAKDHRKEIIGSNSAAISQSVCLILEENQEIPTTMMAARATKFLLFDTSFQVEFNNCQGFMILVKTLMKYMRNTCSDYIESEQVDAANVEVKTQTTGRKMHQPREEYFKEVARHLEGVRSDIFDREILKDEKEKPKNTDFKMPTDKAVLDLLGEVLKCIQIASEIANYFPSMGRCLERDVFPCLVFCSDEHNIFRSTVLKILANFAKNPASAFLLSSADAVTTVCHLATSSNLEKPLSESELQNCLSIICMLSGDACNRAKIRRSGALQQLLERAKNYSTLKEMSMILFALNNFQYDHMSMDLLLRGGLVGILIKELDAYLNSNDSKRKESRDEKKENTRKRKSIFGCANQSAKTSKVQDEITGMDQTAGVRPHYRGAFTPPPSNTAYSTVGSCSPSSPCSSRSLSPVSFLFRSFKDCDEDEDDYSPVCSDVGDSDDDESNLDENSEIMQLLTLFNKGDGKMEENSPSDNEDEKEASKPSPTDSLPLSTIDIIDNLLLRITLSIKNHPDLSKLETIKTIIEAIYVFGANNNNFSTSLANIVVDSTFFGTIIKQNSIHSIYQMTRTADLKSCGESLIDNLTTVAESGYGQGELVKLLTKGDLFHQKRAATIVSFVVKSPKLLYQHLTEYGVIYTLLNSVLNKNDEIRLEAADAITSLANTLRIILPTYDLKQFNCRKEFEEDLDMLPCQENADTMKFVLHRGCSRIPIKFDKKLLTENSDVFNSMLNSDFKESKNKEIHLKGYSVHGIKYFLHLIKLESEKKCAVIPPVYHFDSILEAYELSRMYILENLEKNLFQLIVRRLDEKSILKVFEWSLKNYNPELTGIAINFYLSCSDISTAEKAELFREADLSTYSKEWNQMIVDAVLVRCENIQNVGAEVLMYA</sequence>
<feature type="compositionally biased region" description="Low complexity" evidence="2">
    <location>
        <begin position="508"/>
        <end position="519"/>
    </location>
</feature>
<dbReference type="PROSITE" id="PS50176">
    <property type="entry name" value="ARM_REPEAT"/>
    <property type="match status" value="1"/>
</dbReference>
<gene>
    <name evidence="4" type="ORF">HERILL_LOCUS12489</name>
</gene>
<feature type="compositionally biased region" description="Acidic residues" evidence="2">
    <location>
        <begin position="548"/>
        <end position="557"/>
    </location>
</feature>
<evidence type="ECO:0000313" key="5">
    <source>
        <dbReference type="Proteomes" id="UP000594454"/>
    </source>
</evidence>
<feature type="compositionally biased region" description="Basic and acidic residues" evidence="2">
    <location>
        <begin position="440"/>
        <end position="452"/>
    </location>
</feature>
<keyword evidence="5" id="KW-1185">Reference proteome</keyword>
<dbReference type="Gene3D" id="3.30.710.10">
    <property type="entry name" value="Potassium Channel Kv1.1, Chain A"/>
    <property type="match status" value="1"/>
</dbReference>
<dbReference type="InterPro" id="IPR055445">
    <property type="entry name" value="ARM_ARMC5"/>
</dbReference>
<dbReference type="Pfam" id="PF24768">
    <property type="entry name" value="ARM_ARMC5"/>
    <property type="match status" value="1"/>
</dbReference>
<protein>
    <recommendedName>
        <fullName evidence="3">ARMC5-like ARM-repeats domain-containing protein</fullName>
    </recommendedName>
</protein>
<dbReference type="AlphaFoldDB" id="A0A7R8UZE8"/>
<evidence type="ECO:0000259" key="3">
    <source>
        <dbReference type="Pfam" id="PF24768"/>
    </source>
</evidence>
<accession>A0A7R8UZE8</accession>
<proteinExistence type="predicted"/>
<dbReference type="InterPro" id="IPR011989">
    <property type="entry name" value="ARM-like"/>
</dbReference>
<dbReference type="InParanoid" id="A0A7R8UZE8"/>
<feature type="region of interest" description="Disordered" evidence="2">
    <location>
        <begin position="572"/>
        <end position="599"/>
    </location>
</feature>
<dbReference type="Gene3D" id="1.25.10.10">
    <property type="entry name" value="Leucine-rich Repeat Variant"/>
    <property type="match status" value="2"/>
</dbReference>
<dbReference type="PANTHER" id="PTHR23312">
    <property type="entry name" value="ARMC5 ARMADILLO REPEAT-CONTAINING -RELATED"/>
    <property type="match status" value="1"/>
</dbReference>
<dbReference type="FunCoup" id="A0A7R8UZE8">
    <property type="interactions" value="293"/>
</dbReference>
<dbReference type="InterPro" id="IPR000225">
    <property type="entry name" value="Armadillo"/>
</dbReference>
<name>A0A7R8UZE8_HERIL</name>
<feature type="domain" description="ARMC5-like ARM-repeats" evidence="3">
    <location>
        <begin position="62"/>
        <end position="186"/>
    </location>
</feature>